<gene>
    <name evidence="1" type="ORF">ANIA_03633</name>
</gene>
<dbReference type="OMA" id="NWYLERK"/>
<accession>C8V442</accession>
<dbReference type="KEGG" id="ani:ANIA_03633"/>
<dbReference type="Proteomes" id="UP000000560">
    <property type="component" value="Chromosome II"/>
</dbReference>
<protein>
    <submittedName>
        <fullName evidence="1">Uncharacterized protein</fullName>
    </submittedName>
</protein>
<proteinExistence type="predicted"/>
<evidence type="ECO:0000313" key="2">
    <source>
        <dbReference type="Proteomes" id="UP000000560"/>
    </source>
</evidence>
<dbReference type="InParanoid" id="Q5B747"/>
<accession>Q5B747</accession>
<dbReference type="InterPro" id="IPR036188">
    <property type="entry name" value="FAD/NAD-bd_sf"/>
</dbReference>
<organism evidence="1 2">
    <name type="scientific">Emericella nidulans (strain FGSC A4 / ATCC 38163 / CBS 112.46 / NRRL 194 / M139)</name>
    <name type="common">Aspergillus nidulans</name>
    <dbReference type="NCBI Taxonomy" id="227321"/>
    <lineage>
        <taxon>Eukaryota</taxon>
        <taxon>Fungi</taxon>
        <taxon>Dikarya</taxon>
        <taxon>Ascomycota</taxon>
        <taxon>Pezizomycotina</taxon>
        <taxon>Eurotiomycetes</taxon>
        <taxon>Eurotiomycetidae</taxon>
        <taxon>Eurotiales</taxon>
        <taxon>Aspergillaceae</taxon>
        <taxon>Aspergillus</taxon>
        <taxon>Aspergillus subgen. Nidulantes</taxon>
    </lineage>
</organism>
<dbReference type="GeneID" id="2873059"/>
<reference evidence="2" key="1">
    <citation type="journal article" date="2005" name="Nature">
        <title>Sequencing of Aspergillus nidulans and comparative analysis with A. fumigatus and A. oryzae.</title>
        <authorList>
            <person name="Galagan J.E."/>
            <person name="Calvo S.E."/>
            <person name="Cuomo C."/>
            <person name="Ma L.J."/>
            <person name="Wortman J.R."/>
            <person name="Batzoglou S."/>
            <person name="Lee S.I."/>
            <person name="Basturkmen M."/>
            <person name="Spevak C.C."/>
            <person name="Clutterbuck J."/>
            <person name="Kapitonov V."/>
            <person name="Jurka J."/>
            <person name="Scazzocchio C."/>
            <person name="Farman M."/>
            <person name="Butler J."/>
            <person name="Purcell S."/>
            <person name="Harris S."/>
            <person name="Braus G.H."/>
            <person name="Draht O."/>
            <person name="Busch S."/>
            <person name="D'Enfert C."/>
            <person name="Bouchier C."/>
            <person name="Goldman G.H."/>
            <person name="Bell-Pedersen D."/>
            <person name="Griffiths-Jones S."/>
            <person name="Doonan J.H."/>
            <person name="Yu J."/>
            <person name="Vienken K."/>
            <person name="Pain A."/>
            <person name="Freitag M."/>
            <person name="Selker E.U."/>
            <person name="Archer D.B."/>
            <person name="Penalva M.A."/>
            <person name="Oakley B.R."/>
            <person name="Momany M."/>
            <person name="Tanaka T."/>
            <person name="Kumagai T."/>
            <person name="Asai K."/>
            <person name="Machida M."/>
            <person name="Nierman W.C."/>
            <person name="Denning D.W."/>
            <person name="Caddick M."/>
            <person name="Hynes M."/>
            <person name="Paoletti M."/>
            <person name="Fischer R."/>
            <person name="Miller B."/>
            <person name="Dyer P."/>
            <person name="Sachs M.S."/>
            <person name="Osmani S.A."/>
            <person name="Birren B.W."/>
        </authorList>
    </citation>
    <scope>NUCLEOTIDE SEQUENCE [LARGE SCALE GENOMIC DNA]</scope>
    <source>
        <strain evidence="2">FGSC A4 / ATCC 38163 / CBS 112.46 / NRRL 194 / M139</strain>
    </source>
</reference>
<dbReference type="HOGENOM" id="CLU_1124518_0_0_1"/>
<dbReference type="OrthoDB" id="10016252at2759"/>
<dbReference type="EMBL" id="BN001302">
    <property type="protein sequence ID" value="CBF75733.1"/>
    <property type="molecule type" value="Genomic_DNA"/>
</dbReference>
<evidence type="ECO:0000313" key="1">
    <source>
        <dbReference type="EMBL" id="CBF75733.1"/>
    </source>
</evidence>
<dbReference type="RefSeq" id="XP_661237.1">
    <property type="nucleotide sequence ID" value="XM_656145.1"/>
</dbReference>
<dbReference type="AlphaFoldDB" id="Q5B747"/>
<sequence>MATHPDFPLWKLKYTPEQVYDLFFHSNFRFLCNPKRPAICTRFGLPSDRLWRFEFVVLKGEDGDEMASPKGREKSFFPYLTHAGNDTGSRKMCNIPGTASASLGRDRSGYLHAAATSGLMAALSCVAMRRTCSSMYGFYSTLARRFSGLTLRLVGGQVISSGFRDAASLAWRLALLCRQSTLDSPRHEAVLKNWYLERKQQLEKSLALTIRNREFVTEIPSWQRQLRLGHRKGYGSLSILAWDALHS</sequence>
<dbReference type="Gene3D" id="3.50.50.60">
    <property type="entry name" value="FAD/NAD(P)-binding domain"/>
    <property type="match status" value="1"/>
</dbReference>
<keyword evidence="2" id="KW-1185">Reference proteome</keyword>
<dbReference type="eggNOG" id="ENOG502SK3T">
    <property type="taxonomic scope" value="Eukaryota"/>
</dbReference>
<reference evidence="2" key="2">
    <citation type="journal article" date="2009" name="Fungal Genet. Biol.">
        <title>The 2008 update of the Aspergillus nidulans genome annotation: a community effort.</title>
        <authorList>
            <person name="Wortman J.R."/>
            <person name="Gilsenan J.M."/>
            <person name="Joardar V."/>
            <person name="Deegan J."/>
            <person name="Clutterbuck J."/>
            <person name="Andersen M.R."/>
            <person name="Archer D."/>
            <person name="Bencina M."/>
            <person name="Braus G."/>
            <person name="Coutinho P."/>
            <person name="von Dohren H."/>
            <person name="Doonan J."/>
            <person name="Driessen A.J."/>
            <person name="Durek P."/>
            <person name="Espeso E."/>
            <person name="Fekete E."/>
            <person name="Flipphi M."/>
            <person name="Estrada C.G."/>
            <person name="Geysens S."/>
            <person name="Goldman G."/>
            <person name="de Groot P.W."/>
            <person name="Hansen K."/>
            <person name="Harris S.D."/>
            <person name="Heinekamp T."/>
            <person name="Helmstaedt K."/>
            <person name="Henrissat B."/>
            <person name="Hofmann G."/>
            <person name="Homan T."/>
            <person name="Horio T."/>
            <person name="Horiuchi H."/>
            <person name="James S."/>
            <person name="Jones M."/>
            <person name="Karaffa L."/>
            <person name="Karanyi Z."/>
            <person name="Kato M."/>
            <person name="Keller N."/>
            <person name="Kelly D.E."/>
            <person name="Kiel J.A."/>
            <person name="Kim J.M."/>
            <person name="van der Klei I.J."/>
            <person name="Klis F.M."/>
            <person name="Kovalchuk A."/>
            <person name="Krasevec N."/>
            <person name="Kubicek C.P."/>
            <person name="Liu B."/>
            <person name="Maccabe A."/>
            <person name="Meyer V."/>
            <person name="Mirabito P."/>
            <person name="Miskei M."/>
            <person name="Mos M."/>
            <person name="Mullins J."/>
            <person name="Nelson D.R."/>
            <person name="Nielsen J."/>
            <person name="Oakley B.R."/>
            <person name="Osmani S.A."/>
            <person name="Pakula T."/>
            <person name="Paszewski A."/>
            <person name="Paulsen I."/>
            <person name="Pilsyk S."/>
            <person name="Pocsi I."/>
            <person name="Punt P.J."/>
            <person name="Ram A.F."/>
            <person name="Ren Q."/>
            <person name="Robellet X."/>
            <person name="Robson G."/>
            <person name="Seiboth B."/>
            <person name="van Solingen P."/>
            <person name="Specht T."/>
            <person name="Sun J."/>
            <person name="Taheri-Talesh N."/>
            <person name="Takeshita N."/>
            <person name="Ussery D."/>
            <person name="vanKuyk P.A."/>
            <person name="Visser H."/>
            <person name="van de Vondervoort P.J."/>
            <person name="de Vries R.P."/>
            <person name="Walton J."/>
            <person name="Xiang X."/>
            <person name="Xiong Y."/>
            <person name="Zeng A.P."/>
            <person name="Brandt B.W."/>
            <person name="Cornell M.J."/>
            <person name="van den Hondel C.A."/>
            <person name="Visser J."/>
            <person name="Oliver S.G."/>
            <person name="Turner G."/>
        </authorList>
    </citation>
    <scope>GENOME REANNOTATION</scope>
    <source>
        <strain evidence="2">FGSC A4 / ATCC 38163 / CBS 112.46 / NRRL 194 / M139</strain>
    </source>
</reference>
<name>Q5B747_EMENI</name>